<gene>
    <name evidence="1" type="ORF">BECKH772A_GA0070896_100664</name>
    <name evidence="2" type="ORF">BECKH772B_GA0070898_100763</name>
    <name evidence="3" type="ORF">BECKH772C_GA0070978_100684</name>
</gene>
<dbReference type="EMBL" id="CAADFJ010000068">
    <property type="protein sequence ID" value="VFK01514.1"/>
    <property type="molecule type" value="Genomic_DNA"/>
</dbReference>
<evidence type="ECO:0000313" key="1">
    <source>
        <dbReference type="EMBL" id="VFJ94096.1"/>
    </source>
</evidence>
<name>A0A450UNJ4_9GAMM</name>
<sequence>MSRSILRKDRKYTFSDYFELHCSTEEILAEFGYRYAFEELALPKASKEIPPLDRLRNAYIRKLPHIVLSSEAARREFYVSPFLLEMLDWIDAKIHVEYRLDGGENLSGAVDYFIKSSNNILIVDAKKGDLEQGFNQLAVALVALDKYDDSSSEVLYGAVTSGDFWRFGRLDREEKLLRRDMNGYVLPSNLDALFSILIGILKGKAE</sequence>
<dbReference type="AlphaFoldDB" id="A0A450UNJ4"/>
<accession>A0A450UNJ4</accession>
<dbReference type="EMBL" id="CAADFG010000066">
    <property type="protein sequence ID" value="VFJ94096.1"/>
    <property type="molecule type" value="Genomic_DNA"/>
</dbReference>
<evidence type="ECO:0000313" key="2">
    <source>
        <dbReference type="EMBL" id="VFJ95423.1"/>
    </source>
</evidence>
<dbReference type="EMBL" id="CAADFI010000076">
    <property type="protein sequence ID" value="VFJ95423.1"/>
    <property type="molecule type" value="Genomic_DNA"/>
</dbReference>
<evidence type="ECO:0000313" key="3">
    <source>
        <dbReference type="EMBL" id="VFK01514.1"/>
    </source>
</evidence>
<proteinExistence type="predicted"/>
<organism evidence="1">
    <name type="scientific">Candidatus Kentrum eta</name>
    <dbReference type="NCBI Taxonomy" id="2126337"/>
    <lineage>
        <taxon>Bacteria</taxon>
        <taxon>Pseudomonadati</taxon>
        <taxon>Pseudomonadota</taxon>
        <taxon>Gammaproteobacteria</taxon>
        <taxon>Candidatus Kentrum</taxon>
    </lineage>
</organism>
<reference evidence="1" key="1">
    <citation type="submission" date="2019-02" db="EMBL/GenBank/DDBJ databases">
        <authorList>
            <person name="Gruber-Vodicka R. H."/>
            <person name="Seah K. B. B."/>
        </authorList>
    </citation>
    <scope>NUCLEOTIDE SEQUENCE</scope>
    <source>
        <strain evidence="3">BECK_SA2B12</strain>
        <strain evidence="1">BECK_SA2B15</strain>
        <strain evidence="2">BECK_SA2B20</strain>
    </source>
</reference>
<protein>
    <submittedName>
        <fullName evidence="1">Uncharacterized protein</fullName>
    </submittedName>
</protein>